<dbReference type="Pfam" id="PF08245">
    <property type="entry name" value="Mur_ligase_M"/>
    <property type="match status" value="1"/>
</dbReference>
<protein>
    <submittedName>
        <fullName evidence="13">UDP-N-acetylmuramate--alanine ligase</fullName>
    </submittedName>
</protein>
<dbReference type="GO" id="GO:0008360">
    <property type="term" value="P:regulation of cell shape"/>
    <property type="evidence" value="ECO:0007669"/>
    <property type="project" value="UniProtKB-KW"/>
</dbReference>
<dbReference type="InterPro" id="IPR004101">
    <property type="entry name" value="Mur_ligase_C"/>
</dbReference>
<keyword evidence="7" id="KW-0131">Cell cycle</keyword>
<dbReference type="Proteomes" id="UP000321250">
    <property type="component" value="Unassembled WGS sequence"/>
</dbReference>
<sequence length="466" mass="48158">MRHGKSFFFVGIGGSGMMPLAMILAGRGASVAGSDRGLDQGRVPTKFDDLRARGVALFPQDGSGIVSAEQIVIASAAIEASVPDMVTAERLGCERITRAAMLASLFNASSLPIGIAGTSGKSTVTGMIGWILYACGRDPTVMNGAVMKNFAGPDAPFASALVGAGDAFVSEVDESDGSIAGYAPRIAVLNNVSLDHKALDELRILFADFIGKAETAIVNIDNDDAAALAAALPRRRVTTFAVNRDADFCARDVVERPFGVDFALVVGGNPAVPVTLQVPGRHNVSNALAAIAAAVASGVPLAEAVAAIGGFVGLRRRFDLVGEAGGVAVIDDFGHNPDKIAATLDTLHAFPGRLLLLFQPHGYGPLKVMGEALVATFVERMRDGDLLVLPDPVYHGGTVSREVTSADITARVAALGRDARHVADRAEAAALLVAEAKVGDRIVVMGARDDSLSALAAGMVDALRAR</sequence>
<comment type="caution">
    <text evidence="13">The sequence shown here is derived from an EMBL/GenBank/DDBJ whole genome shotgun (WGS) entry which is preliminary data.</text>
</comment>
<dbReference type="PANTHER" id="PTHR43445">
    <property type="entry name" value="UDP-N-ACETYLMURAMATE--L-ALANINE LIGASE-RELATED"/>
    <property type="match status" value="1"/>
</dbReference>
<dbReference type="GO" id="GO:0009252">
    <property type="term" value="P:peptidoglycan biosynthetic process"/>
    <property type="evidence" value="ECO:0007669"/>
    <property type="project" value="UniProtKB-KW"/>
</dbReference>
<keyword evidence="9" id="KW-0812">Transmembrane</keyword>
<dbReference type="Gene3D" id="3.40.1190.10">
    <property type="entry name" value="Mur-like, catalytic domain"/>
    <property type="match status" value="1"/>
</dbReference>
<dbReference type="SUPFAM" id="SSF51984">
    <property type="entry name" value="MurCD N-terminal domain"/>
    <property type="match status" value="1"/>
</dbReference>
<dbReference type="InterPro" id="IPR000713">
    <property type="entry name" value="Mur_ligase_N"/>
</dbReference>
<evidence type="ECO:0000259" key="11">
    <source>
        <dbReference type="Pfam" id="PF02875"/>
    </source>
</evidence>
<evidence type="ECO:0000256" key="8">
    <source>
        <dbReference type="ARBA" id="ARBA00023316"/>
    </source>
</evidence>
<dbReference type="Gene3D" id="3.90.190.20">
    <property type="entry name" value="Mur ligase, C-terminal domain"/>
    <property type="match status" value="1"/>
</dbReference>
<dbReference type="Gene3D" id="3.40.50.720">
    <property type="entry name" value="NAD(P)-binding Rossmann-like Domain"/>
    <property type="match status" value="1"/>
</dbReference>
<keyword evidence="6" id="KW-0573">Peptidoglycan synthesis</keyword>
<evidence type="ECO:0000313" key="13">
    <source>
        <dbReference type="EMBL" id="TXC71917.1"/>
    </source>
</evidence>
<dbReference type="GO" id="GO:0071555">
    <property type="term" value="P:cell wall organization"/>
    <property type="evidence" value="ECO:0007669"/>
    <property type="project" value="UniProtKB-KW"/>
</dbReference>
<dbReference type="PANTHER" id="PTHR43445:SF3">
    <property type="entry name" value="UDP-N-ACETYLMURAMATE--L-ALANINE LIGASE"/>
    <property type="match status" value="1"/>
</dbReference>
<evidence type="ECO:0000256" key="2">
    <source>
        <dbReference type="ARBA" id="ARBA00022618"/>
    </source>
</evidence>
<evidence type="ECO:0000259" key="10">
    <source>
        <dbReference type="Pfam" id="PF01225"/>
    </source>
</evidence>
<keyword evidence="9" id="KW-1133">Transmembrane helix</keyword>
<dbReference type="GO" id="GO:0016881">
    <property type="term" value="F:acid-amino acid ligase activity"/>
    <property type="evidence" value="ECO:0007669"/>
    <property type="project" value="InterPro"/>
</dbReference>
<evidence type="ECO:0000256" key="6">
    <source>
        <dbReference type="ARBA" id="ARBA00022984"/>
    </source>
</evidence>
<evidence type="ECO:0000256" key="7">
    <source>
        <dbReference type="ARBA" id="ARBA00023306"/>
    </source>
</evidence>
<dbReference type="EMBL" id="VOQR01000001">
    <property type="protein sequence ID" value="TXC71917.1"/>
    <property type="molecule type" value="Genomic_DNA"/>
</dbReference>
<dbReference type="GO" id="GO:0051301">
    <property type="term" value="P:cell division"/>
    <property type="evidence" value="ECO:0007669"/>
    <property type="project" value="UniProtKB-KW"/>
</dbReference>
<dbReference type="InterPro" id="IPR013221">
    <property type="entry name" value="Mur_ligase_cen"/>
</dbReference>
<accession>A0A5C6UGN6</accession>
<dbReference type="InterPro" id="IPR036615">
    <property type="entry name" value="Mur_ligase_C_dom_sf"/>
</dbReference>
<dbReference type="RefSeq" id="WP_147083193.1">
    <property type="nucleotide sequence ID" value="NZ_VOQR01000001.1"/>
</dbReference>
<evidence type="ECO:0000259" key="12">
    <source>
        <dbReference type="Pfam" id="PF08245"/>
    </source>
</evidence>
<keyword evidence="5" id="KW-0133">Cell shape</keyword>
<feature type="transmembrane region" description="Helical" evidence="9">
    <location>
        <begin position="7"/>
        <end position="26"/>
    </location>
</feature>
<dbReference type="Pfam" id="PF01225">
    <property type="entry name" value="Mur_ligase"/>
    <property type="match status" value="1"/>
</dbReference>
<reference evidence="13 14" key="1">
    <citation type="journal article" date="2013" name="Antonie Van Leeuwenhoek">
        <title>Sphingomonas ginsenosidivorax sp. nov., with the ability to transform ginsenosides.</title>
        <authorList>
            <person name="Jin X.F."/>
            <person name="Kim J.K."/>
            <person name="Liu Q.M."/>
            <person name="Kang M.S."/>
            <person name="He D."/>
            <person name="Jin F.X."/>
            <person name="Kim S.C."/>
            <person name="Im W.T."/>
        </authorList>
    </citation>
    <scope>NUCLEOTIDE SEQUENCE [LARGE SCALE GENOMIC DNA]</scope>
    <source>
        <strain evidence="13 14">KHI67</strain>
    </source>
</reference>
<keyword evidence="8" id="KW-0961">Cell wall biogenesis/degradation</keyword>
<keyword evidence="2" id="KW-0132">Cell division</keyword>
<dbReference type="AlphaFoldDB" id="A0A5C6UGN6"/>
<evidence type="ECO:0000256" key="5">
    <source>
        <dbReference type="ARBA" id="ARBA00022960"/>
    </source>
</evidence>
<proteinExistence type="predicted"/>
<dbReference type="SUPFAM" id="SSF53244">
    <property type="entry name" value="MurD-like peptide ligases, peptide-binding domain"/>
    <property type="match status" value="1"/>
</dbReference>
<evidence type="ECO:0000256" key="9">
    <source>
        <dbReference type="SAM" id="Phobius"/>
    </source>
</evidence>
<dbReference type="InterPro" id="IPR050061">
    <property type="entry name" value="MurCDEF_pg_biosynth"/>
</dbReference>
<feature type="domain" description="Mur ligase N-terminal catalytic" evidence="10">
    <location>
        <begin position="9"/>
        <end position="108"/>
    </location>
</feature>
<keyword evidence="9" id="KW-0472">Membrane</keyword>
<feature type="domain" description="Mur ligase C-terminal" evidence="11">
    <location>
        <begin position="316"/>
        <end position="448"/>
    </location>
</feature>
<keyword evidence="4" id="KW-0067">ATP-binding</keyword>
<keyword evidence="3" id="KW-0547">Nucleotide-binding</keyword>
<keyword evidence="1 13" id="KW-0436">Ligase</keyword>
<gene>
    <name evidence="13" type="ORF">FSB78_13830</name>
</gene>
<evidence type="ECO:0000256" key="3">
    <source>
        <dbReference type="ARBA" id="ARBA00022741"/>
    </source>
</evidence>
<name>A0A5C6UGN6_9SPHN</name>
<dbReference type="SUPFAM" id="SSF53623">
    <property type="entry name" value="MurD-like peptide ligases, catalytic domain"/>
    <property type="match status" value="1"/>
</dbReference>
<evidence type="ECO:0000313" key="14">
    <source>
        <dbReference type="Proteomes" id="UP000321250"/>
    </source>
</evidence>
<dbReference type="GO" id="GO:0005524">
    <property type="term" value="F:ATP binding"/>
    <property type="evidence" value="ECO:0007669"/>
    <property type="project" value="UniProtKB-KW"/>
</dbReference>
<dbReference type="InterPro" id="IPR036565">
    <property type="entry name" value="Mur-like_cat_sf"/>
</dbReference>
<evidence type="ECO:0000256" key="1">
    <source>
        <dbReference type="ARBA" id="ARBA00022598"/>
    </source>
</evidence>
<dbReference type="OrthoDB" id="9804126at2"/>
<organism evidence="13 14">
    <name type="scientific">Sphingomonas ginsenosidivorax</name>
    <dbReference type="NCBI Taxonomy" id="862135"/>
    <lineage>
        <taxon>Bacteria</taxon>
        <taxon>Pseudomonadati</taxon>
        <taxon>Pseudomonadota</taxon>
        <taxon>Alphaproteobacteria</taxon>
        <taxon>Sphingomonadales</taxon>
        <taxon>Sphingomonadaceae</taxon>
        <taxon>Sphingomonas</taxon>
    </lineage>
</organism>
<feature type="domain" description="Mur ligase central" evidence="12">
    <location>
        <begin position="115"/>
        <end position="294"/>
    </location>
</feature>
<keyword evidence="14" id="KW-1185">Reference proteome</keyword>
<evidence type="ECO:0000256" key="4">
    <source>
        <dbReference type="ARBA" id="ARBA00022840"/>
    </source>
</evidence>
<dbReference type="Pfam" id="PF02875">
    <property type="entry name" value="Mur_ligase_C"/>
    <property type="match status" value="1"/>
</dbReference>